<accession>A0ABS0PCR7</accession>
<gene>
    <name evidence="1" type="ORF">H1B27_33155</name>
</gene>
<comment type="caution">
    <text evidence="1">The sequence shown here is derived from an EMBL/GenBank/DDBJ whole genome shotgun (WGS) entry which is preliminary data.</text>
</comment>
<name>A0ABS0PCR7_9BRAD</name>
<evidence type="ECO:0000313" key="1">
    <source>
        <dbReference type="EMBL" id="MBH5391090.1"/>
    </source>
</evidence>
<proteinExistence type="predicted"/>
<sequence>MRERASNSFDDAGAAGAAIAMEDMAMNDDVVPEARACESLRLIKAFLRLTDPVPRRNVIHRNWVLYYLIDATFYTLPTGAGVARNSLSD</sequence>
<dbReference type="EMBL" id="JACEGD010000041">
    <property type="protein sequence ID" value="MBH5391090.1"/>
    <property type="molecule type" value="Genomic_DNA"/>
</dbReference>
<evidence type="ECO:0000313" key="2">
    <source>
        <dbReference type="Proteomes" id="UP001194539"/>
    </source>
</evidence>
<organism evidence="1 2">
    <name type="scientific">Bradyrhizobium diversitatis</name>
    <dbReference type="NCBI Taxonomy" id="2755406"/>
    <lineage>
        <taxon>Bacteria</taxon>
        <taxon>Pseudomonadati</taxon>
        <taxon>Pseudomonadota</taxon>
        <taxon>Alphaproteobacteria</taxon>
        <taxon>Hyphomicrobiales</taxon>
        <taxon>Nitrobacteraceae</taxon>
        <taxon>Bradyrhizobium</taxon>
    </lineage>
</organism>
<reference evidence="1 2" key="1">
    <citation type="submission" date="2020-07" db="EMBL/GenBank/DDBJ databases">
        <title>Bradyrhizobium diversity isolated from nodules of indigenous legumes of Western Australia.</title>
        <authorList>
            <person name="Klepa M.S."/>
        </authorList>
    </citation>
    <scope>NUCLEOTIDE SEQUENCE [LARGE SCALE GENOMIC DNA]</scope>
    <source>
        <strain evidence="1 2">CNPSo 4019</strain>
    </source>
</reference>
<dbReference type="RefSeq" id="WP_197968938.1">
    <property type="nucleotide sequence ID" value="NZ_JACEGD010000041.1"/>
</dbReference>
<protein>
    <submittedName>
        <fullName evidence="1">Uncharacterized protein</fullName>
    </submittedName>
</protein>
<keyword evidence="2" id="KW-1185">Reference proteome</keyword>
<dbReference type="Proteomes" id="UP001194539">
    <property type="component" value="Unassembled WGS sequence"/>
</dbReference>